<dbReference type="AlphaFoldDB" id="A0A7W7L9M2"/>
<proteinExistence type="predicted"/>
<keyword evidence="2" id="KW-1185">Reference proteome</keyword>
<evidence type="ECO:0000313" key="2">
    <source>
        <dbReference type="Proteomes" id="UP000556436"/>
    </source>
</evidence>
<dbReference type="InterPro" id="IPR046300">
    <property type="entry name" value="DUF6415"/>
</dbReference>
<sequence length="125" mass="13991">MNPPTSQPEPPLTTMMTGDHTPLDLVTIRATVRRALQERTALPRAEEVHEITRALRTHLWLMLPAAQAIADGLDRGTGPWHRWRALIDRVRVDLDHDGGPGLCSAVVHMKDLGRTCRFLADCLDE</sequence>
<dbReference type="Pfam" id="PF19979">
    <property type="entry name" value="DUF6415"/>
    <property type="match status" value="1"/>
</dbReference>
<dbReference type="Proteomes" id="UP000556436">
    <property type="component" value="Unassembled WGS sequence"/>
</dbReference>
<name>A0A7W7L9M2_STRNE</name>
<protein>
    <submittedName>
        <fullName evidence="1">Uncharacterized protein</fullName>
    </submittedName>
</protein>
<dbReference type="RefSeq" id="WP_184733205.1">
    <property type="nucleotide sequence ID" value="NZ_BMRW01000003.1"/>
</dbReference>
<evidence type="ECO:0000313" key="1">
    <source>
        <dbReference type="EMBL" id="MBB4886149.1"/>
    </source>
</evidence>
<dbReference type="EMBL" id="JACHJG010000003">
    <property type="protein sequence ID" value="MBB4886149.1"/>
    <property type="molecule type" value="Genomic_DNA"/>
</dbReference>
<gene>
    <name evidence="1" type="ORF">FHS38_002178</name>
</gene>
<comment type="caution">
    <text evidence="1">The sequence shown here is derived from an EMBL/GenBank/DDBJ whole genome shotgun (WGS) entry which is preliminary data.</text>
</comment>
<accession>A0A7W7L9M2</accession>
<organism evidence="1 2">
    <name type="scientific">Streptomyces netropsis</name>
    <name type="common">Streptoverticillium netropsis</name>
    <dbReference type="NCBI Taxonomy" id="55404"/>
    <lineage>
        <taxon>Bacteria</taxon>
        <taxon>Bacillati</taxon>
        <taxon>Actinomycetota</taxon>
        <taxon>Actinomycetes</taxon>
        <taxon>Kitasatosporales</taxon>
        <taxon>Streptomycetaceae</taxon>
        <taxon>Streptomyces</taxon>
    </lineage>
</organism>
<reference evidence="1 2" key="1">
    <citation type="submission" date="2020-08" db="EMBL/GenBank/DDBJ databases">
        <title>Genomic Encyclopedia of Type Strains, Phase III (KMG-III): the genomes of soil and plant-associated and newly described type strains.</title>
        <authorList>
            <person name="Whitman W."/>
        </authorList>
    </citation>
    <scope>NUCLEOTIDE SEQUENCE [LARGE SCALE GENOMIC DNA]</scope>
    <source>
        <strain evidence="1 2">CECT 3265</strain>
    </source>
</reference>